<protein>
    <submittedName>
        <fullName evidence="2">F-box protein</fullName>
    </submittedName>
</protein>
<dbReference type="Proteomes" id="UP000236291">
    <property type="component" value="Unassembled WGS sequence"/>
</dbReference>
<dbReference type="InterPro" id="IPR006527">
    <property type="entry name" value="F-box-assoc_dom_typ1"/>
</dbReference>
<gene>
    <name evidence="2" type="ORF">L195_g026621</name>
</gene>
<name>A0A2K3NJT5_TRIPR</name>
<comment type="caution">
    <text evidence="2">The sequence shown here is derived from an EMBL/GenBank/DDBJ whole genome shotgun (WGS) entry which is preliminary data.</text>
</comment>
<dbReference type="InterPro" id="IPR036047">
    <property type="entry name" value="F-box-like_dom_sf"/>
</dbReference>
<reference evidence="2 3" key="2">
    <citation type="journal article" date="2017" name="Front. Plant Sci.">
        <title>Gene Classification and Mining of Molecular Markers Useful in Red Clover (Trifolium pratense) Breeding.</title>
        <authorList>
            <person name="Istvanek J."/>
            <person name="Dluhosova J."/>
            <person name="Dluhos P."/>
            <person name="Patkova L."/>
            <person name="Nedelnik J."/>
            <person name="Repkova J."/>
        </authorList>
    </citation>
    <scope>NUCLEOTIDE SEQUENCE [LARGE SCALE GENOMIC DNA]</scope>
    <source>
        <strain evidence="3">cv. Tatra</strain>
        <tissue evidence="2">Young leaves</tissue>
    </source>
</reference>
<dbReference type="InterPro" id="IPR050796">
    <property type="entry name" value="SCF_F-box_component"/>
</dbReference>
<dbReference type="NCBIfam" id="TIGR01640">
    <property type="entry name" value="F_box_assoc_1"/>
    <property type="match status" value="1"/>
</dbReference>
<dbReference type="PANTHER" id="PTHR31672:SF13">
    <property type="entry name" value="F-BOX PROTEIN CPR30-LIKE"/>
    <property type="match status" value="1"/>
</dbReference>
<dbReference type="InterPro" id="IPR017451">
    <property type="entry name" value="F-box-assoc_interact_dom"/>
</dbReference>
<reference evidence="2 3" key="1">
    <citation type="journal article" date="2014" name="Am. J. Bot.">
        <title>Genome assembly and annotation for red clover (Trifolium pratense; Fabaceae).</title>
        <authorList>
            <person name="Istvanek J."/>
            <person name="Jaros M."/>
            <person name="Krenek A."/>
            <person name="Repkova J."/>
        </authorList>
    </citation>
    <scope>NUCLEOTIDE SEQUENCE [LARGE SCALE GENOMIC DNA]</scope>
    <source>
        <strain evidence="3">cv. Tatra</strain>
        <tissue evidence="2">Young leaves</tissue>
    </source>
</reference>
<proteinExistence type="predicted"/>
<organism evidence="2 3">
    <name type="scientific">Trifolium pratense</name>
    <name type="common">Red clover</name>
    <dbReference type="NCBI Taxonomy" id="57577"/>
    <lineage>
        <taxon>Eukaryota</taxon>
        <taxon>Viridiplantae</taxon>
        <taxon>Streptophyta</taxon>
        <taxon>Embryophyta</taxon>
        <taxon>Tracheophyta</taxon>
        <taxon>Spermatophyta</taxon>
        <taxon>Magnoliopsida</taxon>
        <taxon>eudicotyledons</taxon>
        <taxon>Gunneridae</taxon>
        <taxon>Pentapetalae</taxon>
        <taxon>rosids</taxon>
        <taxon>fabids</taxon>
        <taxon>Fabales</taxon>
        <taxon>Fabaceae</taxon>
        <taxon>Papilionoideae</taxon>
        <taxon>50 kb inversion clade</taxon>
        <taxon>NPAAA clade</taxon>
        <taxon>Hologalegina</taxon>
        <taxon>IRL clade</taxon>
        <taxon>Trifolieae</taxon>
        <taxon>Trifolium</taxon>
    </lineage>
</organism>
<dbReference type="SUPFAM" id="SSF81383">
    <property type="entry name" value="F-box domain"/>
    <property type="match status" value="1"/>
</dbReference>
<dbReference type="EMBL" id="ASHM01022455">
    <property type="protein sequence ID" value="PNY03294.1"/>
    <property type="molecule type" value="Genomic_DNA"/>
</dbReference>
<dbReference type="AlphaFoldDB" id="A0A2K3NJT5"/>
<dbReference type="Pfam" id="PF07734">
    <property type="entry name" value="FBA_1"/>
    <property type="match status" value="1"/>
</dbReference>
<accession>A0A2K3NJT5</accession>
<feature type="domain" description="F-box associated beta-propeller type 1" evidence="1">
    <location>
        <begin position="85"/>
        <end position="295"/>
    </location>
</feature>
<evidence type="ECO:0000313" key="2">
    <source>
        <dbReference type="EMBL" id="PNY03294.1"/>
    </source>
</evidence>
<sequence>MVMAKSLTIAKVSNHIPEDLAFSAVLYKLPLKSLKRFGCVSKTWSLLFQNPNFLSKFRNNFISIPHSYYNDTSLLLNQVMYNHNNSQVYSSMHSLFGEKYENRLKLEFPNPFQQEDPFFNILCCGSITGILCLSQHDKVILWNPTTDEFKVIPPSSAESSVPPHWDAFTFVYGFGYDHVSDDYKIIRDVSFYEITDQNRLPSDVQWEDVWSTSQTYYEPLWEIYSLRCNSWRKIDVDIPRDWEVSAENGLFMDGICHWFSSCKNNGEDEHFLVSFDLTNEVSFATLIPLDLDIDVNEKFLGELGVKESWTKLFVFGPLPYIEYPIGAGKNGHIFFSKKDGGPPVYFDLITQMIEELGGVKGAHYSQCPPYSLHNHTGMLACPPTNARGFSPTYIYKSFIRGPWYMTGHWPPSCSGSLYVSLAIGVCGVQSDRARREGEQGSKQGCLM</sequence>
<evidence type="ECO:0000259" key="1">
    <source>
        <dbReference type="Pfam" id="PF07734"/>
    </source>
</evidence>
<evidence type="ECO:0000313" key="3">
    <source>
        <dbReference type="Proteomes" id="UP000236291"/>
    </source>
</evidence>
<dbReference type="PANTHER" id="PTHR31672">
    <property type="entry name" value="BNACNNG10540D PROTEIN"/>
    <property type="match status" value="1"/>
</dbReference>